<comment type="caution">
    <text evidence="7">The sequence shown here is derived from an EMBL/GenBank/DDBJ whole genome shotgun (WGS) entry which is preliminary data.</text>
</comment>
<dbReference type="SMART" id="SM00382">
    <property type="entry name" value="AAA"/>
    <property type="match status" value="1"/>
</dbReference>
<evidence type="ECO:0000313" key="8">
    <source>
        <dbReference type="Proteomes" id="UP000267464"/>
    </source>
</evidence>
<keyword evidence="2" id="KW-0813">Transport</keyword>
<protein>
    <submittedName>
        <fullName evidence="7">ABC transporter ATP-binding protein</fullName>
    </submittedName>
</protein>
<organism evidence="7 8">
    <name type="scientific">Piscinibacter terrae</name>
    <dbReference type="NCBI Taxonomy" id="2496871"/>
    <lineage>
        <taxon>Bacteria</taxon>
        <taxon>Pseudomonadati</taxon>
        <taxon>Pseudomonadota</taxon>
        <taxon>Betaproteobacteria</taxon>
        <taxon>Burkholderiales</taxon>
        <taxon>Sphaerotilaceae</taxon>
        <taxon>Piscinibacter</taxon>
    </lineage>
</organism>
<dbReference type="EMBL" id="QUSW01000012">
    <property type="protein sequence ID" value="RQP21233.1"/>
    <property type="molecule type" value="Genomic_DNA"/>
</dbReference>
<keyword evidence="8" id="KW-1185">Reference proteome</keyword>
<evidence type="ECO:0000256" key="1">
    <source>
        <dbReference type="ARBA" id="ARBA00005417"/>
    </source>
</evidence>
<name>A0A3N7HIC8_9BURK</name>
<dbReference type="GO" id="GO:0005524">
    <property type="term" value="F:ATP binding"/>
    <property type="evidence" value="ECO:0007669"/>
    <property type="project" value="UniProtKB-KW"/>
</dbReference>
<dbReference type="InterPro" id="IPR003439">
    <property type="entry name" value="ABC_transporter-like_ATP-bd"/>
</dbReference>
<dbReference type="SUPFAM" id="SSF52540">
    <property type="entry name" value="P-loop containing nucleoside triphosphate hydrolases"/>
    <property type="match status" value="1"/>
</dbReference>
<dbReference type="OrthoDB" id="8683598at2"/>
<keyword evidence="3" id="KW-0472">Membrane</keyword>
<dbReference type="PROSITE" id="PS00211">
    <property type="entry name" value="ABC_TRANSPORTER_1"/>
    <property type="match status" value="1"/>
</dbReference>
<reference evidence="7 8" key="1">
    <citation type="submission" date="2018-08" db="EMBL/GenBank/DDBJ databases">
        <authorList>
            <person name="Khan S.A."/>
            <person name="Jeon C.O."/>
            <person name="Chun B.H."/>
            <person name="Jeong S.E."/>
        </authorList>
    </citation>
    <scope>NUCLEOTIDE SEQUENCE [LARGE SCALE GENOMIC DNA]</scope>
    <source>
        <strain evidence="7 8">S-16</strain>
    </source>
</reference>
<keyword evidence="3" id="KW-1003">Cell membrane</keyword>
<evidence type="ECO:0000259" key="6">
    <source>
        <dbReference type="PROSITE" id="PS50893"/>
    </source>
</evidence>
<dbReference type="InterPro" id="IPR003593">
    <property type="entry name" value="AAA+_ATPase"/>
</dbReference>
<dbReference type="PANTHER" id="PTHR42788:SF13">
    <property type="entry name" value="ALIPHATIC SULFONATES IMPORT ATP-BINDING PROTEIN SSUB"/>
    <property type="match status" value="1"/>
</dbReference>
<feature type="domain" description="ABC transporter" evidence="6">
    <location>
        <begin position="9"/>
        <end position="240"/>
    </location>
</feature>
<dbReference type="PROSITE" id="PS50893">
    <property type="entry name" value="ABC_TRANSPORTER_2"/>
    <property type="match status" value="1"/>
</dbReference>
<dbReference type="Gene3D" id="3.40.50.300">
    <property type="entry name" value="P-loop containing nucleotide triphosphate hydrolases"/>
    <property type="match status" value="1"/>
</dbReference>
<evidence type="ECO:0000256" key="3">
    <source>
        <dbReference type="ARBA" id="ARBA00022475"/>
    </source>
</evidence>
<evidence type="ECO:0000256" key="4">
    <source>
        <dbReference type="ARBA" id="ARBA00022741"/>
    </source>
</evidence>
<dbReference type="CDD" id="cd03293">
    <property type="entry name" value="ABC_NrtD_SsuB_transporters"/>
    <property type="match status" value="1"/>
</dbReference>
<dbReference type="InterPro" id="IPR050166">
    <property type="entry name" value="ABC_transporter_ATP-bind"/>
</dbReference>
<dbReference type="InterPro" id="IPR027417">
    <property type="entry name" value="P-loop_NTPase"/>
</dbReference>
<keyword evidence="4" id="KW-0547">Nucleotide-binding</keyword>
<accession>A0A3N7HIC8</accession>
<dbReference type="InterPro" id="IPR017871">
    <property type="entry name" value="ABC_transporter-like_CS"/>
</dbReference>
<proteinExistence type="inferred from homology"/>
<dbReference type="Proteomes" id="UP000267464">
    <property type="component" value="Unassembled WGS sequence"/>
</dbReference>
<keyword evidence="5 7" id="KW-0067">ATP-binding</keyword>
<dbReference type="Pfam" id="PF00005">
    <property type="entry name" value="ABC_tran"/>
    <property type="match status" value="1"/>
</dbReference>
<gene>
    <name evidence="7" type="ORF">DZC73_28770</name>
</gene>
<dbReference type="GO" id="GO:0016887">
    <property type="term" value="F:ATP hydrolysis activity"/>
    <property type="evidence" value="ECO:0007669"/>
    <property type="project" value="InterPro"/>
</dbReference>
<dbReference type="RefSeq" id="WP_124543859.1">
    <property type="nucleotide sequence ID" value="NZ_QUSW01000012.1"/>
</dbReference>
<evidence type="ECO:0000313" key="7">
    <source>
        <dbReference type="EMBL" id="RQP21233.1"/>
    </source>
</evidence>
<dbReference type="AlphaFoldDB" id="A0A3N7HIC8"/>
<comment type="similarity">
    <text evidence="1">Belongs to the ABC transporter superfamily.</text>
</comment>
<evidence type="ECO:0000256" key="2">
    <source>
        <dbReference type="ARBA" id="ARBA00022448"/>
    </source>
</evidence>
<evidence type="ECO:0000256" key="5">
    <source>
        <dbReference type="ARBA" id="ARBA00022840"/>
    </source>
</evidence>
<reference evidence="7 8" key="2">
    <citation type="submission" date="2018-12" db="EMBL/GenBank/DDBJ databases">
        <title>Rhizobacter gummiphilus sp. nov., a rubber-degrading bacterium isolated from the soil of a botanical garden in Japan.</title>
        <authorList>
            <person name="Shunsuke S.S."/>
        </authorList>
    </citation>
    <scope>NUCLEOTIDE SEQUENCE [LARGE SCALE GENOMIC DNA]</scope>
    <source>
        <strain evidence="7 8">S-16</strain>
    </source>
</reference>
<dbReference type="PANTHER" id="PTHR42788">
    <property type="entry name" value="TAURINE IMPORT ATP-BINDING PROTEIN-RELATED"/>
    <property type="match status" value="1"/>
</dbReference>
<sequence length="286" mass="30836">MTDLRKGRIEIRDVSVSFGGKGQRTQAVSGVSLEVKPGDFVSVIGPSGCGKSTLLNIVAGFMVPTQGAALLDGQAIDGPGADRGVVFQQYSLFPWMTVRKNVEFGLKMQGLGINARESKARTLLGLAGLLPFENHYPDQLSGGMKQRVGIVRALATSPQVLLMDEPFGALDSQTRTVMQEILTNMWQQLQLSVLFITHDIEEAIFLSEKVYVMTARPGRIKAEIPIPLPRPRTPEMMSSPTFHALVRQLKGLIREESLAAMGGELGAAGLQGLDAHIGQDGLKALS</sequence>